<organism evidence="5 6">
    <name type="scientific">Candidatus Roizmanbacteria bacterium CG03_land_8_20_14_0_80_39_12</name>
    <dbReference type="NCBI Taxonomy" id="1974847"/>
    <lineage>
        <taxon>Bacteria</taxon>
        <taxon>Candidatus Roizmaniibacteriota</taxon>
    </lineage>
</organism>
<comment type="similarity">
    <text evidence="1">Belongs to the peptidase S51 family.</text>
</comment>
<evidence type="ECO:0000256" key="3">
    <source>
        <dbReference type="ARBA" id="ARBA00022801"/>
    </source>
</evidence>
<protein>
    <recommendedName>
        <fullName evidence="7">Peptidase S51</fullName>
    </recommendedName>
</protein>
<name>A0A2M7BTI8_9BACT</name>
<dbReference type="Gene3D" id="3.40.50.880">
    <property type="match status" value="1"/>
</dbReference>
<evidence type="ECO:0000313" key="5">
    <source>
        <dbReference type="EMBL" id="PIV08763.1"/>
    </source>
</evidence>
<sequence length="215" mass="24176">MKLLLTSAGTNVKDEILKILPKPPNELKLAHIITASTPEQNKNYVIKDKQRMRDMGFDVEDIDIEGKNEEELRILLHDKDIICVQGGNTFYLLKHVKLSGFNKVVKDFINQGKIYIGISAGSFIACPTIEQAAWKMKSTGSFGVANLVALNLVPFLIFAHFKEEVRGFVEKGVKTTQYPVVALYNTQAVLVEDGKWKIVGEGKKEFFNNFVETLK</sequence>
<evidence type="ECO:0000256" key="1">
    <source>
        <dbReference type="ARBA" id="ARBA00006534"/>
    </source>
</evidence>
<dbReference type="InterPro" id="IPR005320">
    <property type="entry name" value="Peptidase_S51"/>
</dbReference>
<keyword evidence="2" id="KW-0645">Protease</keyword>
<proteinExistence type="inferred from homology"/>
<evidence type="ECO:0000313" key="6">
    <source>
        <dbReference type="Proteomes" id="UP000230119"/>
    </source>
</evidence>
<comment type="caution">
    <text evidence="5">The sequence shown here is derived from an EMBL/GenBank/DDBJ whole genome shotgun (WGS) entry which is preliminary data.</text>
</comment>
<keyword evidence="3" id="KW-0378">Hydrolase</keyword>
<dbReference type="AlphaFoldDB" id="A0A2M7BTI8"/>
<dbReference type="Pfam" id="PF03575">
    <property type="entry name" value="Peptidase_S51"/>
    <property type="match status" value="1"/>
</dbReference>
<dbReference type="InterPro" id="IPR029062">
    <property type="entry name" value="Class_I_gatase-like"/>
</dbReference>
<dbReference type="PANTHER" id="PTHR20842:SF0">
    <property type="entry name" value="ALPHA-ASPARTYL DIPEPTIDASE"/>
    <property type="match status" value="1"/>
</dbReference>
<evidence type="ECO:0000256" key="4">
    <source>
        <dbReference type="ARBA" id="ARBA00022825"/>
    </source>
</evidence>
<evidence type="ECO:0008006" key="7">
    <source>
        <dbReference type="Google" id="ProtNLM"/>
    </source>
</evidence>
<gene>
    <name evidence="5" type="ORF">COS52_01015</name>
</gene>
<dbReference type="SUPFAM" id="SSF52317">
    <property type="entry name" value="Class I glutamine amidotransferase-like"/>
    <property type="match status" value="1"/>
</dbReference>
<dbReference type="GO" id="GO:0006508">
    <property type="term" value="P:proteolysis"/>
    <property type="evidence" value="ECO:0007669"/>
    <property type="project" value="UniProtKB-KW"/>
</dbReference>
<keyword evidence="4" id="KW-0720">Serine protease</keyword>
<reference evidence="6" key="1">
    <citation type="submission" date="2017-09" db="EMBL/GenBank/DDBJ databases">
        <title>Depth-based differentiation of microbial function through sediment-hosted aquifers and enrichment of novel symbionts in the deep terrestrial subsurface.</title>
        <authorList>
            <person name="Probst A.J."/>
            <person name="Ladd B."/>
            <person name="Jarett J.K."/>
            <person name="Geller-Mcgrath D.E."/>
            <person name="Sieber C.M.K."/>
            <person name="Emerson J.B."/>
            <person name="Anantharaman K."/>
            <person name="Thomas B.C."/>
            <person name="Malmstrom R."/>
            <person name="Stieglmeier M."/>
            <person name="Klingl A."/>
            <person name="Woyke T."/>
            <person name="Ryan C.M."/>
            <person name="Banfield J.F."/>
        </authorList>
    </citation>
    <scope>NUCLEOTIDE SEQUENCE [LARGE SCALE GENOMIC DNA]</scope>
</reference>
<dbReference type="PANTHER" id="PTHR20842">
    <property type="entry name" value="PROTEASE S51 ALPHA-ASPARTYL DIPEPTIDASE"/>
    <property type="match status" value="1"/>
</dbReference>
<dbReference type="GO" id="GO:0008236">
    <property type="term" value="F:serine-type peptidase activity"/>
    <property type="evidence" value="ECO:0007669"/>
    <property type="project" value="UniProtKB-KW"/>
</dbReference>
<dbReference type="EMBL" id="PEVA01000042">
    <property type="protein sequence ID" value="PIV08763.1"/>
    <property type="molecule type" value="Genomic_DNA"/>
</dbReference>
<evidence type="ECO:0000256" key="2">
    <source>
        <dbReference type="ARBA" id="ARBA00022670"/>
    </source>
</evidence>
<dbReference type="Proteomes" id="UP000230119">
    <property type="component" value="Unassembled WGS sequence"/>
</dbReference>
<accession>A0A2M7BTI8</accession>